<evidence type="ECO:0000256" key="2">
    <source>
        <dbReference type="ARBA" id="ARBA00022448"/>
    </source>
</evidence>
<dbReference type="AlphaFoldDB" id="A0A410G1M3"/>
<evidence type="ECO:0000256" key="6">
    <source>
        <dbReference type="ARBA" id="ARBA00023136"/>
    </source>
</evidence>
<dbReference type="Gene3D" id="2.40.170.20">
    <property type="entry name" value="TonB-dependent receptor, beta-barrel domain"/>
    <property type="match status" value="1"/>
</dbReference>
<evidence type="ECO:0000259" key="10">
    <source>
        <dbReference type="Pfam" id="PF00593"/>
    </source>
</evidence>
<comment type="similarity">
    <text evidence="8 9">Belongs to the TonB-dependent receptor family.</text>
</comment>
<evidence type="ECO:0000256" key="5">
    <source>
        <dbReference type="ARBA" id="ARBA00023077"/>
    </source>
</evidence>
<proteinExistence type="inferred from homology"/>
<dbReference type="OrthoDB" id="9758472at2"/>
<keyword evidence="2 8" id="KW-0813">Transport</keyword>
<sequence>MIEFRNRSLEIPLNISAEITKVFAKTSHVFETCEVGNPNKTPKVIKTSGVLTPQAFPKDSPFEKGNFSFYKNLVFSVFLCLLSLPLFAQFSFSGKVVHKSDNLPIPNAEVYNLDLGKSTTTDSNGNFEFNNVPAGTYEFAVFDMEFKLLKEMVTISKNLTITFKLEPLGEELSEVVIKKRKDEIFALRSLKQVEGTAIYAGKKSEVVVMENLTTNTATNNARQIYAQVVGLNIYENNDGGLQLNIGGRGLNPNRTAYFNTRQNGYDISADVLGYPESYYTPPADALSEIEVIRGAASLQYGTQFGGLINFILKKPNPNKKFEWISRQSLGSYNLFNSFNSFSGTVGKLGYYAYYNYKTGDDFRPNSQFDSKNAYAHIDYSFSSKTKLAFEMSYLHYLAQQPGGMTDKQFEEDPTFSNRTRNWFEVDWKLYSLRLDHGFSEKTDFSLNLFALDAERKNVGFRQNRVSQPDDLEKPREVISGNFNNWGAEARLLTRYNLLGNASVLLLGGKYYQSNNDERQGPGTNGSDANFNFETSTYPYFERQSDFTFPNLNFAAFGENIFNLSSKFSVTPGIRFEYIKTKSEGDYKKINVDIAGNPILYETIPDNREFERAFVLLGVGMSYKPMKITEFYGNISQNYRSVTFNDIRIINSSFVVDPDITDESGYTFDFGARGRFDNYVSYDLGGFFLSYKNRLGVIGRRGSINPYERFRTNIGDAITYGLEGFIDWNIWGSFKGPSDFNLCTFLNLAYTESEYISSEEANVTGKQVEFIPKINLKTGLHFGYKDFAGSLQYTYLSTQFTDATNAARDFTDQSGIKGEIPAYDIMDLSLSYGFGRFKIEAGINNLLDRSYFTRRATGYPGPGIIPSQPRTWYATLEIKL</sequence>
<accession>A0A410G1M3</accession>
<dbReference type="PROSITE" id="PS52016">
    <property type="entry name" value="TONB_DEPENDENT_REC_3"/>
    <property type="match status" value="1"/>
</dbReference>
<dbReference type="PANTHER" id="PTHR30442">
    <property type="entry name" value="IRON III DICITRATE TRANSPORT PROTEIN FECA"/>
    <property type="match status" value="1"/>
</dbReference>
<keyword evidence="7 8" id="KW-0998">Cell outer membrane</keyword>
<dbReference type="GO" id="GO:0033214">
    <property type="term" value="P:siderophore-iron import into cell"/>
    <property type="evidence" value="ECO:0007669"/>
    <property type="project" value="TreeGrafter"/>
</dbReference>
<comment type="subcellular location">
    <subcellularLocation>
        <location evidence="1 8">Cell outer membrane</location>
        <topology evidence="1 8">Multi-pass membrane protein</topology>
    </subcellularLocation>
</comment>
<dbReference type="InterPro" id="IPR037066">
    <property type="entry name" value="Plug_dom_sf"/>
</dbReference>
<name>A0A410G1M3_9FLAO</name>
<evidence type="ECO:0000256" key="9">
    <source>
        <dbReference type="RuleBase" id="RU003357"/>
    </source>
</evidence>
<keyword evidence="4 8" id="KW-0812">Transmembrane</keyword>
<dbReference type="EMBL" id="CP034951">
    <property type="protein sequence ID" value="QAA81139.1"/>
    <property type="molecule type" value="Genomic_DNA"/>
</dbReference>
<evidence type="ECO:0000256" key="3">
    <source>
        <dbReference type="ARBA" id="ARBA00022452"/>
    </source>
</evidence>
<dbReference type="InterPro" id="IPR036942">
    <property type="entry name" value="Beta-barrel_TonB_sf"/>
</dbReference>
<gene>
    <name evidence="12" type="ORF">EI546_05080</name>
</gene>
<dbReference type="SUPFAM" id="SSF56935">
    <property type="entry name" value="Porins"/>
    <property type="match status" value="1"/>
</dbReference>
<evidence type="ECO:0000313" key="12">
    <source>
        <dbReference type="EMBL" id="QAA81139.1"/>
    </source>
</evidence>
<evidence type="ECO:0000256" key="4">
    <source>
        <dbReference type="ARBA" id="ARBA00022692"/>
    </source>
</evidence>
<dbReference type="Gene3D" id="2.170.130.10">
    <property type="entry name" value="TonB-dependent receptor, plug domain"/>
    <property type="match status" value="1"/>
</dbReference>
<dbReference type="Pfam" id="PF13715">
    <property type="entry name" value="CarbopepD_reg_2"/>
    <property type="match status" value="1"/>
</dbReference>
<dbReference type="GO" id="GO:0009279">
    <property type="term" value="C:cell outer membrane"/>
    <property type="evidence" value="ECO:0007669"/>
    <property type="project" value="UniProtKB-SubCell"/>
</dbReference>
<keyword evidence="5 9" id="KW-0798">TonB box</keyword>
<evidence type="ECO:0000256" key="8">
    <source>
        <dbReference type="PROSITE-ProRule" id="PRU01360"/>
    </source>
</evidence>
<protein>
    <submittedName>
        <fullName evidence="12">TonB-dependent receptor</fullName>
    </submittedName>
</protein>
<dbReference type="KEGG" id="aev:EI546_05080"/>
<evidence type="ECO:0000313" key="13">
    <source>
        <dbReference type="Proteomes" id="UP000285517"/>
    </source>
</evidence>
<dbReference type="SUPFAM" id="SSF49464">
    <property type="entry name" value="Carboxypeptidase regulatory domain-like"/>
    <property type="match status" value="1"/>
</dbReference>
<organism evidence="12 13">
    <name type="scientific">Aequorivita ciconiae</name>
    <dbReference type="NCBI Taxonomy" id="2494375"/>
    <lineage>
        <taxon>Bacteria</taxon>
        <taxon>Pseudomonadati</taxon>
        <taxon>Bacteroidota</taxon>
        <taxon>Flavobacteriia</taxon>
        <taxon>Flavobacteriales</taxon>
        <taxon>Flavobacteriaceae</taxon>
        <taxon>Aequorivita</taxon>
    </lineage>
</organism>
<keyword evidence="3 8" id="KW-1134">Transmembrane beta strand</keyword>
<dbReference type="Pfam" id="PF07715">
    <property type="entry name" value="Plug"/>
    <property type="match status" value="1"/>
</dbReference>
<evidence type="ECO:0000259" key="11">
    <source>
        <dbReference type="Pfam" id="PF07715"/>
    </source>
</evidence>
<keyword evidence="12" id="KW-0675">Receptor</keyword>
<feature type="domain" description="TonB-dependent receptor-like beta-barrel" evidence="10">
    <location>
        <begin position="385"/>
        <end position="845"/>
    </location>
</feature>
<dbReference type="InterPro" id="IPR000531">
    <property type="entry name" value="Beta-barrel_TonB"/>
</dbReference>
<reference evidence="12 13" key="1">
    <citation type="submission" date="2019-01" db="EMBL/GenBank/DDBJ databases">
        <title>Complete genome sequencing of Aequorivita sp. H23M31.</title>
        <authorList>
            <person name="Bae J.-W."/>
        </authorList>
    </citation>
    <scope>NUCLEOTIDE SEQUENCE [LARGE SCALE GENOMIC DNA]</scope>
    <source>
        <strain evidence="12 13">H23M31</strain>
    </source>
</reference>
<dbReference type="Pfam" id="PF00593">
    <property type="entry name" value="TonB_dep_Rec_b-barrel"/>
    <property type="match status" value="1"/>
</dbReference>
<dbReference type="InterPro" id="IPR039426">
    <property type="entry name" value="TonB-dep_rcpt-like"/>
</dbReference>
<evidence type="ECO:0000256" key="1">
    <source>
        <dbReference type="ARBA" id="ARBA00004571"/>
    </source>
</evidence>
<dbReference type="Proteomes" id="UP000285517">
    <property type="component" value="Chromosome"/>
</dbReference>
<dbReference type="PANTHER" id="PTHR30442:SF0">
    <property type="entry name" value="FE(3+) DICITRATE TRANSPORT PROTEIN FECA"/>
    <property type="match status" value="1"/>
</dbReference>
<dbReference type="InterPro" id="IPR012910">
    <property type="entry name" value="Plug_dom"/>
</dbReference>
<dbReference type="InterPro" id="IPR008969">
    <property type="entry name" value="CarboxyPept-like_regulatory"/>
</dbReference>
<keyword evidence="6 8" id="KW-0472">Membrane</keyword>
<feature type="domain" description="TonB-dependent receptor plug" evidence="11">
    <location>
        <begin position="207"/>
        <end position="303"/>
    </location>
</feature>
<dbReference type="Gene3D" id="2.60.40.1120">
    <property type="entry name" value="Carboxypeptidase-like, regulatory domain"/>
    <property type="match status" value="1"/>
</dbReference>
<dbReference type="RefSeq" id="WP_128249530.1">
    <property type="nucleotide sequence ID" value="NZ_CP034951.1"/>
</dbReference>
<evidence type="ECO:0000256" key="7">
    <source>
        <dbReference type="ARBA" id="ARBA00023237"/>
    </source>
</evidence>
<keyword evidence="13" id="KW-1185">Reference proteome</keyword>